<evidence type="ECO:0000259" key="4">
    <source>
        <dbReference type="Pfam" id="PF00753"/>
    </source>
</evidence>
<dbReference type="EMBL" id="JAMDMX010000046">
    <property type="protein sequence ID" value="MCY9694349.1"/>
    <property type="molecule type" value="Genomic_DNA"/>
</dbReference>
<comment type="caution">
    <text evidence="5">The sequence shown here is derived from an EMBL/GenBank/DDBJ whole genome shotgun (WGS) entry which is preliminary data.</text>
</comment>
<dbReference type="SUPFAM" id="SSF56281">
    <property type="entry name" value="Metallo-hydrolase/oxidoreductase"/>
    <property type="match status" value="1"/>
</dbReference>
<dbReference type="Gene3D" id="3.60.15.10">
    <property type="entry name" value="Ribonuclease Z/Hydroxyacylglutathione hydrolase-like"/>
    <property type="match status" value="1"/>
</dbReference>
<dbReference type="Proteomes" id="UP001527099">
    <property type="component" value="Unassembled WGS sequence"/>
</dbReference>
<evidence type="ECO:0000256" key="1">
    <source>
        <dbReference type="ARBA" id="ARBA00034221"/>
    </source>
</evidence>
<keyword evidence="6" id="KW-1185">Reference proteome</keyword>
<evidence type="ECO:0000256" key="3">
    <source>
        <dbReference type="ARBA" id="ARBA00048505"/>
    </source>
</evidence>
<name>A0ABT4GDT2_9BACL</name>
<evidence type="ECO:0000313" key="6">
    <source>
        <dbReference type="Proteomes" id="UP001527099"/>
    </source>
</evidence>
<evidence type="ECO:0000256" key="2">
    <source>
        <dbReference type="ARBA" id="ARBA00034301"/>
    </source>
</evidence>
<comment type="catalytic activity">
    <reaction evidence="3">
        <text>3',5'-cyclic UMP + H2O = UMP + H(+)</text>
        <dbReference type="Rhea" id="RHEA:70575"/>
        <dbReference type="ChEBI" id="CHEBI:15377"/>
        <dbReference type="ChEBI" id="CHEBI:15378"/>
        <dbReference type="ChEBI" id="CHEBI:57865"/>
        <dbReference type="ChEBI" id="CHEBI:184387"/>
    </reaction>
    <physiologicalReaction direction="left-to-right" evidence="3">
        <dbReference type="Rhea" id="RHEA:70576"/>
    </physiologicalReaction>
</comment>
<comment type="function">
    <text evidence="2">Counteracts the endogenous Pycsar antiviral defense system. Phosphodiesterase that enables metal-dependent hydrolysis of host cyclic nucleotide Pycsar defense signals such as cCMP and cUMP.</text>
</comment>
<organism evidence="5 6">
    <name type="scientific">Paenibacillus alginolyticus</name>
    <dbReference type="NCBI Taxonomy" id="59839"/>
    <lineage>
        <taxon>Bacteria</taxon>
        <taxon>Bacillati</taxon>
        <taxon>Bacillota</taxon>
        <taxon>Bacilli</taxon>
        <taxon>Bacillales</taxon>
        <taxon>Paenibacillaceae</taxon>
        <taxon>Paenibacillus</taxon>
    </lineage>
</organism>
<protein>
    <submittedName>
        <fullName evidence="5">MBL fold metallo-hydrolase</fullName>
    </submittedName>
</protein>
<evidence type="ECO:0000313" key="5">
    <source>
        <dbReference type="EMBL" id="MCY9694349.1"/>
    </source>
</evidence>
<accession>A0ABT4GDT2</accession>
<comment type="catalytic activity">
    <reaction evidence="1">
        <text>3',5'-cyclic CMP + H2O = CMP + H(+)</text>
        <dbReference type="Rhea" id="RHEA:72675"/>
        <dbReference type="ChEBI" id="CHEBI:15377"/>
        <dbReference type="ChEBI" id="CHEBI:15378"/>
        <dbReference type="ChEBI" id="CHEBI:58003"/>
        <dbReference type="ChEBI" id="CHEBI:60377"/>
    </reaction>
    <physiologicalReaction direction="left-to-right" evidence="1">
        <dbReference type="Rhea" id="RHEA:72676"/>
    </physiologicalReaction>
</comment>
<dbReference type="RefSeq" id="WP_268616045.1">
    <property type="nucleotide sequence ID" value="NZ_JAMDMX010000046.1"/>
</dbReference>
<dbReference type="InterPro" id="IPR001279">
    <property type="entry name" value="Metallo-B-lactamas"/>
</dbReference>
<reference evidence="5 6" key="1">
    <citation type="submission" date="2022-05" db="EMBL/GenBank/DDBJ databases">
        <title>Genome Sequencing of Bee-Associated Microbes.</title>
        <authorList>
            <person name="Dunlap C."/>
        </authorList>
    </citation>
    <scope>NUCLEOTIDE SEQUENCE [LARGE SCALE GENOMIC DNA]</scope>
    <source>
        <strain evidence="5 6">NRRL B-14421</strain>
    </source>
</reference>
<dbReference type="InterPro" id="IPR036866">
    <property type="entry name" value="RibonucZ/Hydroxyglut_hydro"/>
</dbReference>
<sequence length="336" mass="36886">MAELTVIFLDSGQGDCTLIVYPDGSLTLVDCGSIKNGNIVSSSINEVLNTYISKNNYRINNFVLTHPDQDHYNLLKNFSSSINIDQIYYGGDLDLYRNGIENNATYNFLNNHLNCTPPPNSYGGAAPDAKLSRAGVNVYILAANCTGNPQGNTSEIKNSNSIVLLVEYLDVKIFLMGDATFTTENFILNQCQQANLNGLLTNNSQTVLKMGHHGSAGSTGKDWVEAITPNTIFLSADTRTFSGTGMPAASHLNNVAAWSGHIDNQAISHNYVQFVDNVHSVDYQTFEQVGPTTYQVCSTLYGIKYLNPSKTLFESIGGSWYYYVTDTREIYFGFTG</sequence>
<dbReference type="Pfam" id="PF00753">
    <property type="entry name" value="Lactamase_B"/>
    <property type="match status" value="1"/>
</dbReference>
<dbReference type="PANTHER" id="PTHR30619:SF1">
    <property type="entry name" value="RECOMBINATION PROTEIN 2"/>
    <property type="match status" value="1"/>
</dbReference>
<dbReference type="PANTHER" id="PTHR30619">
    <property type="entry name" value="DNA INTERNALIZATION/COMPETENCE PROTEIN COMEC/REC2"/>
    <property type="match status" value="1"/>
</dbReference>
<gene>
    <name evidence="5" type="ORF">M5X19_15760</name>
</gene>
<feature type="domain" description="Metallo-beta-lactamase" evidence="4">
    <location>
        <begin position="12"/>
        <end position="225"/>
    </location>
</feature>
<dbReference type="InterPro" id="IPR052159">
    <property type="entry name" value="Competence_DNA_uptake"/>
</dbReference>
<proteinExistence type="predicted"/>